<sequence>MIANNARIITFILAFVSPSLAFTTSSAPAHKTQLQLSTSDEGSRRSFLTNVVATAAVLPSLVLSNPTSASAFGGVKADEKGPLVYGDDSIMSPKEHGTTASPVQPDLRYGVSNKLADKISSYNRVFAEMGGYWEGTSFENDVKNLVASTGGPVTFYDSVSGKPLFVAPKGRSVDDFIEESKVHGWPSFRDEEVVWESVRVLKSSGETVSTVGTHLGHNLPDRSGNRYCINLVSIAGNPTSQ</sequence>
<proteinExistence type="predicted"/>
<feature type="signal peptide" evidence="1">
    <location>
        <begin position="1"/>
        <end position="21"/>
    </location>
</feature>
<keyword evidence="1" id="KW-0732">Signal</keyword>
<dbReference type="SUPFAM" id="SSF51316">
    <property type="entry name" value="Mss4-like"/>
    <property type="match status" value="1"/>
</dbReference>
<comment type="caution">
    <text evidence="2">The sequence shown here is derived from an EMBL/GenBank/DDBJ whole genome shotgun (WGS) entry which is preliminary data.</text>
</comment>
<keyword evidence="3" id="KW-1185">Reference proteome</keyword>
<evidence type="ECO:0008006" key="4">
    <source>
        <dbReference type="Google" id="ProtNLM"/>
    </source>
</evidence>
<dbReference type="Proteomes" id="UP001224775">
    <property type="component" value="Unassembled WGS sequence"/>
</dbReference>
<evidence type="ECO:0000256" key="1">
    <source>
        <dbReference type="SAM" id="SignalP"/>
    </source>
</evidence>
<name>A0AAD8YJW0_9STRA</name>
<dbReference type="InterPro" id="IPR011057">
    <property type="entry name" value="Mss4-like_sf"/>
</dbReference>
<evidence type="ECO:0000313" key="3">
    <source>
        <dbReference type="Proteomes" id="UP001224775"/>
    </source>
</evidence>
<gene>
    <name evidence="2" type="ORF">QTG54_001415</name>
</gene>
<accession>A0AAD8YJW0</accession>
<dbReference type="Gene3D" id="2.170.150.20">
    <property type="entry name" value="Peptide methionine sulfoxide reductase"/>
    <property type="match status" value="1"/>
</dbReference>
<organism evidence="2 3">
    <name type="scientific">Skeletonema marinoi</name>
    <dbReference type="NCBI Taxonomy" id="267567"/>
    <lineage>
        <taxon>Eukaryota</taxon>
        <taxon>Sar</taxon>
        <taxon>Stramenopiles</taxon>
        <taxon>Ochrophyta</taxon>
        <taxon>Bacillariophyta</taxon>
        <taxon>Coscinodiscophyceae</taxon>
        <taxon>Thalassiosirophycidae</taxon>
        <taxon>Thalassiosirales</taxon>
        <taxon>Skeletonemataceae</taxon>
        <taxon>Skeletonema</taxon>
        <taxon>Skeletonema marinoi-dohrnii complex</taxon>
    </lineage>
</organism>
<feature type="chain" id="PRO_5041979530" description="Peptide-methionine (R)-S-oxide reductase" evidence="1">
    <location>
        <begin position="22"/>
        <end position="241"/>
    </location>
</feature>
<reference evidence="2" key="1">
    <citation type="submission" date="2023-06" db="EMBL/GenBank/DDBJ databases">
        <title>Survivors Of The Sea: Transcriptome response of Skeletonema marinoi to long-term dormancy.</title>
        <authorList>
            <person name="Pinder M.I.M."/>
            <person name="Kourtchenko O."/>
            <person name="Robertson E.K."/>
            <person name="Larsson T."/>
            <person name="Maumus F."/>
            <person name="Osuna-Cruz C.M."/>
            <person name="Vancaester E."/>
            <person name="Stenow R."/>
            <person name="Vandepoele K."/>
            <person name="Ploug H."/>
            <person name="Bruchert V."/>
            <person name="Godhe A."/>
            <person name="Topel M."/>
        </authorList>
    </citation>
    <scope>NUCLEOTIDE SEQUENCE</scope>
    <source>
        <strain evidence="2">R05AC</strain>
    </source>
</reference>
<dbReference type="EMBL" id="JATAAI010000002">
    <property type="protein sequence ID" value="KAK1747452.1"/>
    <property type="molecule type" value="Genomic_DNA"/>
</dbReference>
<evidence type="ECO:0000313" key="2">
    <source>
        <dbReference type="EMBL" id="KAK1747452.1"/>
    </source>
</evidence>
<dbReference type="AlphaFoldDB" id="A0AAD8YJW0"/>
<protein>
    <recommendedName>
        <fullName evidence="4">Peptide-methionine (R)-S-oxide reductase</fullName>
    </recommendedName>
</protein>